<dbReference type="RefSeq" id="WP_218391041.1">
    <property type="nucleotide sequence ID" value="NZ_JAHUZE010000001.1"/>
</dbReference>
<keyword evidence="2" id="KW-1185">Reference proteome</keyword>
<dbReference type="Proteomes" id="UP000756530">
    <property type="component" value="Unassembled WGS sequence"/>
</dbReference>
<evidence type="ECO:0000313" key="1">
    <source>
        <dbReference type="EMBL" id="MBV7378195.1"/>
    </source>
</evidence>
<sequence length="74" mass="8356">MVYTVNTTLRPIPKRVLRLGRIVFAILPGRDSKQRSRPRTLRQAVPDYLHRDVGLPPAAKASRLPPDVVGRTLM</sequence>
<protein>
    <submittedName>
        <fullName evidence="1">Uncharacterized protein</fullName>
    </submittedName>
</protein>
<reference evidence="1 2" key="1">
    <citation type="submission" date="2021-05" db="EMBL/GenBank/DDBJ databases">
        <title>Culturable bacteria isolated from Daya Bay.</title>
        <authorList>
            <person name="Zheng W."/>
            <person name="Yu S."/>
            <person name="Huang Y."/>
        </authorList>
    </citation>
    <scope>NUCLEOTIDE SEQUENCE [LARGE SCALE GENOMIC DNA]</scope>
    <source>
        <strain evidence="1 2">DP4N28-5</strain>
    </source>
</reference>
<dbReference type="EMBL" id="JAHUZE010000001">
    <property type="protein sequence ID" value="MBV7378195.1"/>
    <property type="molecule type" value="Genomic_DNA"/>
</dbReference>
<gene>
    <name evidence="1" type="ORF">KJP28_04615</name>
</gene>
<evidence type="ECO:0000313" key="2">
    <source>
        <dbReference type="Proteomes" id="UP000756530"/>
    </source>
</evidence>
<accession>A0ABS6SZN9</accession>
<comment type="caution">
    <text evidence="1">The sequence shown here is derived from an EMBL/GenBank/DDBJ whole genome shotgun (WGS) entry which is preliminary data.</text>
</comment>
<proteinExistence type="predicted"/>
<name>A0ABS6SZN9_9RHOB</name>
<organism evidence="1 2">
    <name type="scientific">Maritimibacter dapengensis</name>
    <dbReference type="NCBI Taxonomy" id="2836868"/>
    <lineage>
        <taxon>Bacteria</taxon>
        <taxon>Pseudomonadati</taxon>
        <taxon>Pseudomonadota</taxon>
        <taxon>Alphaproteobacteria</taxon>
        <taxon>Rhodobacterales</taxon>
        <taxon>Roseobacteraceae</taxon>
        <taxon>Maritimibacter</taxon>
    </lineage>
</organism>